<name>A0A179T417_9BACI</name>
<protein>
    <recommendedName>
        <fullName evidence="9">LrgB family protein</fullName>
    </recommendedName>
</protein>
<keyword evidence="3 6" id="KW-0812">Transmembrane</keyword>
<dbReference type="EMBL" id="LWSG01000002">
    <property type="protein sequence ID" value="OAS88737.1"/>
    <property type="molecule type" value="Genomic_DNA"/>
</dbReference>
<accession>A0A179T417</accession>
<feature type="transmembrane region" description="Helical" evidence="6">
    <location>
        <begin position="6"/>
        <end position="24"/>
    </location>
</feature>
<organism evidence="7 8">
    <name type="scientific">Metabacillus litoralis</name>
    <dbReference type="NCBI Taxonomy" id="152268"/>
    <lineage>
        <taxon>Bacteria</taxon>
        <taxon>Bacillati</taxon>
        <taxon>Bacillota</taxon>
        <taxon>Bacilli</taxon>
        <taxon>Bacillales</taxon>
        <taxon>Bacillaceae</taxon>
        <taxon>Metabacillus</taxon>
    </lineage>
</organism>
<dbReference type="PANTHER" id="PTHR30249:SF17">
    <property type="entry name" value="HOLIN-LIKE PROTEIN CIDB"/>
    <property type="match status" value="1"/>
</dbReference>
<feature type="transmembrane region" description="Helical" evidence="6">
    <location>
        <begin position="203"/>
        <end position="227"/>
    </location>
</feature>
<evidence type="ECO:0000256" key="2">
    <source>
        <dbReference type="ARBA" id="ARBA00022475"/>
    </source>
</evidence>
<keyword evidence="5 6" id="KW-0472">Membrane</keyword>
<sequence length="228" mass="24432">MSLFFSILFIGITIVIYLLMKQFYNRYTYPLLVPIFTSSLLVAGLLLVTNTSYITYMSGAKWLDELLGPAVVALAIPLYDHRDIVKRNSLTIFISVIVGAIVGMVSGIILGMISRINKELIFSIAPKSVTTPIAMEISEFVGGAPALAAVYVMVAGISGAMFGPYLMKVCNIKHSISKGIGFGTASHGIGTARALEIGNVEGALSSISMTLSAIFTSFLCPIILSFFL</sequence>
<dbReference type="AlphaFoldDB" id="A0A179T417"/>
<dbReference type="STRING" id="152268.A6K24_14880"/>
<keyword evidence="8" id="KW-1185">Reference proteome</keyword>
<evidence type="ECO:0000256" key="5">
    <source>
        <dbReference type="ARBA" id="ARBA00023136"/>
    </source>
</evidence>
<dbReference type="InterPro" id="IPR007300">
    <property type="entry name" value="CidB/LrgB"/>
</dbReference>
<dbReference type="Pfam" id="PF04172">
    <property type="entry name" value="LrgB"/>
    <property type="match status" value="1"/>
</dbReference>
<comment type="subcellular location">
    <subcellularLocation>
        <location evidence="1">Cell membrane</location>
        <topology evidence="1">Multi-pass membrane protein</topology>
    </subcellularLocation>
</comment>
<dbReference type="Proteomes" id="UP000078534">
    <property type="component" value="Unassembled WGS sequence"/>
</dbReference>
<dbReference type="OrthoDB" id="9811701at2"/>
<feature type="transmembrane region" description="Helical" evidence="6">
    <location>
        <begin position="91"/>
        <end position="113"/>
    </location>
</feature>
<dbReference type="PANTHER" id="PTHR30249">
    <property type="entry name" value="PUTATIVE SEROTONIN TRANSPORTER"/>
    <property type="match status" value="1"/>
</dbReference>
<dbReference type="GO" id="GO:0005886">
    <property type="term" value="C:plasma membrane"/>
    <property type="evidence" value="ECO:0007669"/>
    <property type="project" value="UniProtKB-SubCell"/>
</dbReference>
<evidence type="ECO:0000313" key="7">
    <source>
        <dbReference type="EMBL" id="OAS88737.1"/>
    </source>
</evidence>
<evidence type="ECO:0008006" key="9">
    <source>
        <dbReference type="Google" id="ProtNLM"/>
    </source>
</evidence>
<dbReference type="RefSeq" id="WP_066326531.1">
    <property type="nucleotide sequence ID" value="NZ_LWSG01000002.1"/>
</dbReference>
<proteinExistence type="predicted"/>
<evidence type="ECO:0000313" key="8">
    <source>
        <dbReference type="Proteomes" id="UP000078534"/>
    </source>
</evidence>
<evidence type="ECO:0000256" key="3">
    <source>
        <dbReference type="ARBA" id="ARBA00022692"/>
    </source>
</evidence>
<evidence type="ECO:0000256" key="6">
    <source>
        <dbReference type="SAM" id="Phobius"/>
    </source>
</evidence>
<feature type="transmembrane region" description="Helical" evidence="6">
    <location>
        <begin position="148"/>
        <end position="167"/>
    </location>
</feature>
<feature type="transmembrane region" description="Helical" evidence="6">
    <location>
        <begin position="31"/>
        <end position="56"/>
    </location>
</feature>
<evidence type="ECO:0000256" key="1">
    <source>
        <dbReference type="ARBA" id="ARBA00004651"/>
    </source>
</evidence>
<comment type="caution">
    <text evidence="7">The sequence shown here is derived from an EMBL/GenBank/DDBJ whole genome shotgun (WGS) entry which is preliminary data.</text>
</comment>
<gene>
    <name evidence="7" type="ORF">A6K24_14880</name>
</gene>
<keyword evidence="2" id="KW-1003">Cell membrane</keyword>
<keyword evidence="4 6" id="KW-1133">Transmembrane helix</keyword>
<evidence type="ECO:0000256" key="4">
    <source>
        <dbReference type="ARBA" id="ARBA00022989"/>
    </source>
</evidence>
<reference evidence="8" key="1">
    <citation type="submission" date="2016-04" db="EMBL/GenBank/DDBJ databases">
        <authorList>
            <person name="Lyu Z."/>
            <person name="Lyu W."/>
        </authorList>
    </citation>
    <scope>NUCLEOTIDE SEQUENCE [LARGE SCALE GENOMIC DNA]</scope>
    <source>
        <strain evidence="8">C44</strain>
    </source>
</reference>